<proteinExistence type="predicted"/>
<dbReference type="AlphaFoldDB" id="A0A3N4LI54"/>
<dbReference type="OrthoDB" id="10274044at2759"/>
<accession>A0A3N4LI54</accession>
<keyword evidence="2" id="KW-1185">Reference proteome</keyword>
<name>A0A3N4LI54_9PEZI</name>
<dbReference type="EMBL" id="ML119105">
    <property type="protein sequence ID" value="RPB17615.1"/>
    <property type="molecule type" value="Genomic_DNA"/>
</dbReference>
<protein>
    <recommendedName>
        <fullName evidence="3">BTB domain-containing protein</fullName>
    </recommendedName>
</protein>
<sequence length="214" mass="24441">METIKFMDYLRSEIIILHVGPTKIQFQAYELALQKIPLFKISLLETQPKETGAARSISLPDDNANGIAALIQYLYSETYTHNIPEAPTRTLIEDWEYEGVCHAWVYKTAARYKCLGLCKLSAEKFWEVSERMIEADLHINAVKLWRSAYSVGFHCFMDVDGHNKERNWKGTLSCVRDLANNKWGAVRGIMIDCPELACDLLALTSKNIPVPYVH</sequence>
<dbReference type="Proteomes" id="UP000277580">
    <property type="component" value="Unassembled WGS sequence"/>
</dbReference>
<reference evidence="1 2" key="1">
    <citation type="journal article" date="2018" name="Nat. Ecol. Evol.">
        <title>Pezizomycetes genomes reveal the molecular basis of ectomycorrhizal truffle lifestyle.</title>
        <authorList>
            <person name="Murat C."/>
            <person name="Payen T."/>
            <person name="Noel B."/>
            <person name="Kuo A."/>
            <person name="Morin E."/>
            <person name="Chen J."/>
            <person name="Kohler A."/>
            <person name="Krizsan K."/>
            <person name="Balestrini R."/>
            <person name="Da Silva C."/>
            <person name="Montanini B."/>
            <person name="Hainaut M."/>
            <person name="Levati E."/>
            <person name="Barry K.W."/>
            <person name="Belfiori B."/>
            <person name="Cichocki N."/>
            <person name="Clum A."/>
            <person name="Dockter R.B."/>
            <person name="Fauchery L."/>
            <person name="Guy J."/>
            <person name="Iotti M."/>
            <person name="Le Tacon F."/>
            <person name="Lindquist E.A."/>
            <person name="Lipzen A."/>
            <person name="Malagnac F."/>
            <person name="Mello A."/>
            <person name="Molinier V."/>
            <person name="Miyauchi S."/>
            <person name="Poulain J."/>
            <person name="Riccioni C."/>
            <person name="Rubini A."/>
            <person name="Sitrit Y."/>
            <person name="Splivallo R."/>
            <person name="Traeger S."/>
            <person name="Wang M."/>
            <person name="Zifcakova L."/>
            <person name="Wipf D."/>
            <person name="Zambonelli A."/>
            <person name="Paolocci F."/>
            <person name="Nowrousian M."/>
            <person name="Ottonello S."/>
            <person name="Baldrian P."/>
            <person name="Spatafora J.W."/>
            <person name="Henrissat B."/>
            <person name="Nagy L.G."/>
            <person name="Aury J.M."/>
            <person name="Wincker P."/>
            <person name="Grigoriev I.V."/>
            <person name="Bonfante P."/>
            <person name="Martin F.M."/>
        </authorList>
    </citation>
    <scope>NUCLEOTIDE SEQUENCE [LARGE SCALE GENOMIC DNA]</scope>
    <source>
        <strain evidence="1 2">CCBAS932</strain>
    </source>
</reference>
<evidence type="ECO:0000313" key="2">
    <source>
        <dbReference type="Proteomes" id="UP000277580"/>
    </source>
</evidence>
<gene>
    <name evidence="1" type="ORF">P167DRAFT_4199</name>
</gene>
<evidence type="ECO:0008006" key="3">
    <source>
        <dbReference type="Google" id="ProtNLM"/>
    </source>
</evidence>
<evidence type="ECO:0000313" key="1">
    <source>
        <dbReference type="EMBL" id="RPB17615.1"/>
    </source>
</evidence>
<dbReference type="InParanoid" id="A0A3N4LI54"/>
<organism evidence="1 2">
    <name type="scientific">Morchella conica CCBAS932</name>
    <dbReference type="NCBI Taxonomy" id="1392247"/>
    <lineage>
        <taxon>Eukaryota</taxon>
        <taxon>Fungi</taxon>
        <taxon>Dikarya</taxon>
        <taxon>Ascomycota</taxon>
        <taxon>Pezizomycotina</taxon>
        <taxon>Pezizomycetes</taxon>
        <taxon>Pezizales</taxon>
        <taxon>Morchellaceae</taxon>
        <taxon>Morchella</taxon>
    </lineage>
</organism>